<dbReference type="EMBL" id="JH712245">
    <property type="protein sequence ID" value="EJD74679.1"/>
    <property type="molecule type" value="Genomic_DNA"/>
</dbReference>
<dbReference type="InterPro" id="IPR036390">
    <property type="entry name" value="WH_DNA-bd_sf"/>
</dbReference>
<dbReference type="PRINTS" id="PR00053">
    <property type="entry name" value="FORKHEAD"/>
</dbReference>
<dbReference type="InterPro" id="IPR000253">
    <property type="entry name" value="FHA_dom"/>
</dbReference>
<dbReference type="InterPro" id="IPR001766">
    <property type="entry name" value="Fork_head_dom"/>
</dbReference>
<evidence type="ECO:0000259" key="8">
    <source>
        <dbReference type="PROSITE" id="PS50006"/>
    </source>
</evidence>
<dbReference type="CTD" id="9940797"/>
<feature type="domain" description="Fork-head" evidence="9">
    <location>
        <begin position="233"/>
        <end position="328"/>
    </location>
</feature>
<keyword evidence="4" id="KW-0804">Transcription</keyword>
<comment type="subcellular location">
    <subcellularLocation>
        <location evidence="1 6">Nucleus</location>
    </subcellularLocation>
</comment>
<dbReference type="InParanoid" id="A0A1S0UGG6"/>
<dbReference type="SMART" id="SM00339">
    <property type="entry name" value="FH"/>
    <property type="match status" value="1"/>
</dbReference>
<proteinExistence type="predicted"/>
<dbReference type="Pfam" id="PF00250">
    <property type="entry name" value="Forkhead"/>
    <property type="match status" value="1"/>
</dbReference>
<sequence>MEDNSEKALFFVEWIGEPSFYPLAFIRSPSGTFAVSKKVVVIGRDSANSITDVVVQESNYISRCHVILYYTGQPNRWNIKVNGKNGVLVNEIMYGRSERTQSIPFSCIFRFPSTHIVMLFCGIEPLSGTANSPDSFVRITENEVDSAVSLAAMLSSQGVTPGSMEESGKTFCLSDKPNTGENTGVSTAEYSESTHTPSDSSAGANVSIGSSTSIPTSDSDRNCKEDYEASDGKPPYSYAQLIVQAILSSPDQQMTLSGIYNYITSRYPWYRSADKGWQNSIRHNLSLNRYFVKVARSQEEPGKGSFWRMESSAALRNVELAYKKRKPKLSKGNKVLNLVMDNDAEPAEYTVIPIASEIERIETDSRAADRQFIADTEMCEILALNSGDTSSSGSNNNGNSFFSSSSSSNGNSSITTANNSSSGGSSIISSGTNNRCSMARSNAGGSSNYCVGTYPSADIQFPPAEAIFPLYHPRSYISSGNSRHLKKDIAMFSTEDNKVLHEDMLRFARSAPCSPKNVSSRPEFRSCGATFRVRQSAKDGRSRLQLCPSEPEYRSALSSDTLHQITPYSRNGTKSLSTTPVQEMLQGSSGLKLEDLRRDLIMLNDSNELQHRQTNGKEAQSCYSNRHQSPTYLARVEPFISEKMIIASSPKSHTGPEQQHMSSFKTSGMQQVIGIKNYVGDAKIVVENEVVDEDGSFKHVPIMRKYGVDESVKLSASEMMRSFGEKCVGDMLIQRKRIYAEANAGTGVQREHHKITKKPKEADELSVRPTEEVMAMKQKKTVDVQLAAGTPQINNGGAVWTGNPLLTPPPRIKSETTTSTNSDFLTQQFQIADNMSGNRNTVESIPIPSNCPNTVESDSVLEKLKLAAAICCAKSELLRSKLCTEILSQQQSNFAANLNSQPRTNTSMTTELTDSWQATAMENAKLAAIYQHLLQKPDMLNTLQPTQPANAPVTGAVSQNLPSFSSLLSDAALMTAVSQLDPAAYMQYQSKVQQISPPPVSLEHLSSYVNYIKTLAGVPVSQSQLQSSDLVIPANGGLQQHQNLQELQPQAQPQFTLPNCSFPATFPPNPFLGRDLNLNIGQWFDYIRLLAMQSSSAGLCVPPPPITTPLWNPLSMAALQNASVPAPTFPDLQKELPDLTTQHNYDNVCSNNREHCPNDLEVAEILASIGNMPSAQ</sequence>
<feature type="region of interest" description="Disordered" evidence="7">
    <location>
        <begin position="387"/>
        <end position="428"/>
    </location>
</feature>
<dbReference type="InterPro" id="IPR030456">
    <property type="entry name" value="TF_fork_head_CS_2"/>
</dbReference>
<keyword evidence="2" id="KW-0805">Transcription regulation</keyword>
<dbReference type="PANTHER" id="PTHR45881:SF6">
    <property type="entry name" value="FORK-HEAD DOMAIN-CONTAINING PROTEIN"/>
    <property type="match status" value="1"/>
</dbReference>
<feature type="DNA-binding region" description="Fork-head" evidence="6">
    <location>
        <begin position="233"/>
        <end position="328"/>
    </location>
</feature>
<evidence type="ECO:0000256" key="6">
    <source>
        <dbReference type="PROSITE-ProRule" id="PRU00089"/>
    </source>
</evidence>
<dbReference type="Gene3D" id="1.10.10.10">
    <property type="entry name" value="Winged helix-like DNA-binding domain superfamily/Winged helix DNA-binding domain"/>
    <property type="match status" value="1"/>
</dbReference>
<evidence type="ECO:0000256" key="4">
    <source>
        <dbReference type="ARBA" id="ARBA00023163"/>
    </source>
</evidence>
<evidence type="ECO:0000313" key="10">
    <source>
        <dbReference type="EMBL" id="EJD74679.1"/>
    </source>
</evidence>
<dbReference type="SUPFAM" id="SSF49879">
    <property type="entry name" value="SMAD/FHA domain"/>
    <property type="match status" value="1"/>
</dbReference>
<feature type="domain" description="FHA" evidence="8">
    <location>
        <begin position="40"/>
        <end position="94"/>
    </location>
</feature>
<dbReference type="PROSITE" id="PS00657">
    <property type="entry name" value="FORK_HEAD_1"/>
    <property type="match status" value="1"/>
</dbReference>
<dbReference type="KEGG" id="loa:LOAG_18033"/>
<dbReference type="PROSITE" id="PS50006">
    <property type="entry name" value="FHA_DOMAIN"/>
    <property type="match status" value="1"/>
</dbReference>
<keyword evidence="3 6" id="KW-0238">DNA-binding</keyword>
<dbReference type="InterPro" id="IPR018122">
    <property type="entry name" value="TF_fork_head_CS_1"/>
</dbReference>
<evidence type="ECO:0000256" key="3">
    <source>
        <dbReference type="ARBA" id="ARBA00023125"/>
    </source>
</evidence>
<evidence type="ECO:0000256" key="2">
    <source>
        <dbReference type="ARBA" id="ARBA00023015"/>
    </source>
</evidence>
<reference evidence="10" key="1">
    <citation type="submission" date="2012-04" db="EMBL/GenBank/DDBJ databases">
        <title>The Genome Sequence of Loa loa.</title>
        <authorList>
            <consortium name="The Broad Institute Genome Sequencing Platform"/>
            <consortium name="Broad Institute Genome Sequencing Center for Infectious Disease"/>
            <person name="Nutman T.B."/>
            <person name="Fink D.L."/>
            <person name="Russ C."/>
            <person name="Young S."/>
            <person name="Zeng Q."/>
            <person name="Gargeya S."/>
            <person name="Alvarado L."/>
            <person name="Berlin A."/>
            <person name="Chapman S.B."/>
            <person name="Chen Z."/>
            <person name="Freedman E."/>
            <person name="Gellesch M."/>
            <person name="Goldberg J."/>
            <person name="Griggs A."/>
            <person name="Gujja S."/>
            <person name="Heilman E.R."/>
            <person name="Heiman D."/>
            <person name="Howarth C."/>
            <person name="Mehta T."/>
            <person name="Neiman D."/>
            <person name="Pearson M."/>
            <person name="Roberts A."/>
            <person name="Saif S."/>
            <person name="Shea T."/>
            <person name="Shenoy N."/>
            <person name="Sisk P."/>
            <person name="Stolte C."/>
            <person name="Sykes S."/>
            <person name="White J."/>
            <person name="Yandava C."/>
            <person name="Haas B."/>
            <person name="Henn M.R."/>
            <person name="Nusbaum C."/>
            <person name="Birren B."/>
        </authorList>
    </citation>
    <scope>NUCLEOTIDE SEQUENCE [LARGE SCALE GENOMIC DNA]</scope>
</reference>
<dbReference type="GeneID" id="9940797"/>
<feature type="compositionally biased region" description="Polar residues" evidence="7">
    <location>
        <begin position="176"/>
        <end position="217"/>
    </location>
</feature>
<dbReference type="GO" id="GO:0006357">
    <property type="term" value="P:regulation of transcription by RNA polymerase II"/>
    <property type="evidence" value="ECO:0007669"/>
    <property type="project" value="UniProtKB-ARBA"/>
</dbReference>
<evidence type="ECO:0000256" key="7">
    <source>
        <dbReference type="SAM" id="MobiDB-lite"/>
    </source>
</evidence>
<evidence type="ECO:0000259" key="9">
    <source>
        <dbReference type="PROSITE" id="PS50039"/>
    </source>
</evidence>
<dbReference type="FunFam" id="1.10.10.10:FF:000030">
    <property type="entry name" value="Forkhead box protein K2"/>
    <property type="match status" value="1"/>
</dbReference>
<dbReference type="InterPro" id="IPR036388">
    <property type="entry name" value="WH-like_DNA-bd_sf"/>
</dbReference>
<dbReference type="GO" id="GO:0043565">
    <property type="term" value="F:sequence-specific DNA binding"/>
    <property type="evidence" value="ECO:0007669"/>
    <property type="project" value="InterPro"/>
</dbReference>
<evidence type="ECO:0000256" key="5">
    <source>
        <dbReference type="ARBA" id="ARBA00023242"/>
    </source>
</evidence>
<dbReference type="OMA" id="FPSTHIV"/>
<dbReference type="AlphaFoldDB" id="A0A1S0UGG6"/>
<accession>A0A1S0UGG6</accession>
<dbReference type="RefSeq" id="XP_020305581.1">
    <property type="nucleotide sequence ID" value="XM_020450703.1"/>
</dbReference>
<dbReference type="GO" id="GO:0005634">
    <property type="term" value="C:nucleus"/>
    <property type="evidence" value="ECO:0007669"/>
    <property type="project" value="UniProtKB-SubCell"/>
</dbReference>
<dbReference type="CDD" id="cd20026">
    <property type="entry name" value="FH_FOXK"/>
    <property type="match status" value="1"/>
</dbReference>
<dbReference type="Pfam" id="PF00498">
    <property type="entry name" value="FHA"/>
    <property type="match status" value="1"/>
</dbReference>
<dbReference type="PROSITE" id="PS00658">
    <property type="entry name" value="FORK_HEAD_2"/>
    <property type="match status" value="1"/>
</dbReference>
<dbReference type="SUPFAM" id="SSF46785">
    <property type="entry name" value="Winged helix' DNA-binding domain"/>
    <property type="match status" value="1"/>
</dbReference>
<name>A0A1S0UGG6_LOALO</name>
<dbReference type="SMART" id="SM00240">
    <property type="entry name" value="FHA"/>
    <property type="match status" value="1"/>
</dbReference>
<gene>
    <name evidence="10" type="ORF">LOAG_18033</name>
</gene>
<dbReference type="OrthoDB" id="691130at2759"/>
<dbReference type="GO" id="GO:0045893">
    <property type="term" value="P:positive regulation of DNA-templated transcription"/>
    <property type="evidence" value="ECO:0007669"/>
    <property type="project" value="UniProtKB-ARBA"/>
</dbReference>
<organism evidence="10">
    <name type="scientific">Loa loa</name>
    <name type="common">Eye worm</name>
    <name type="synonym">Filaria loa</name>
    <dbReference type="NCBI Taxonomy" id="7209"/>
    <lineage>
        <taxon>Eukaryota</taxon>
        <taxon>Metazoa</taxon>
        <taxon>Ecdysozoa</taxon>
        <taxon>Nematoda</taxon>
        <taxon>Chromadorea</taxon>
        <taxon>Rhabditida</taxon>
        <taxon>Spirurina</taxon>
        <taxon>Spiruromorpha</taxon>
        <taxon>Filarioidea</taxon>
        <taxon>Onchocercidae</taxon>
        <taxon>Loa</taxon>
    </lineage>
</organism>
<feature type="region of interest" description="Disordered" evidence="7">
    <location>
        <begin position="158"/>
        <end position="231"/>
    </location>
</feature>
<evidence type="ECO:0000256" key="1">
    <source>
        <dbReference type="ARBA" id="ARBA00004123"/>
    </source>
</evidence>
<dbReference type="PROSITE" id="PS50039">
    <property type="entry name" value="FORK_HEAD_3"/>
    <property type="match status" value="1"/>
</dbReference>
<dbReference type="GO" id="GO:0003700">
    <property type="term" value="F:DNA-binding transcription factor activity"/>
    <property type="evidence" value="ECO:0007669"/>
    <property type="project" value="InterPro"/>
</dbReference>
<dbReference type="Gene3D" id="2.60.200.20">
    <property type="match status" value="1"/>
</dbReference>
<keyword evidence="5 6" id="KW-0539">Nucleus</keyword>
<feature type="compositionally biased region" description="Basic and acidic residues" evidence="7">
    <location>
        <begin position="218"/>
        <end position="231"/>
    </location>
</feature>
<protein>
    <submittedName>
        <fullName evidence="10">Forkhead box protein</fullName>
    </submittedName>
</protein>
<dbReference type="InterPro" id="IPR008984">
    <property type="entry name" value="SMAD_FHA_dom_sf"/>
</dbReference>
<dbReference type="PANTHER" id="PTHR45881">
    <property type="entry name" value="CHECKPOINT SUPPRESSOR 1-LIKE, ISOFORM A-RELATED"/>
    <property type="match status" value="1"/>
</dbReference>
<feature type="region of interest" description="Disordered" evidence="7">
    <location>
        <begin position="565"/>
        <end position="589"/>
    </location>
</feature>